<feature type="transmembrane region" description="Helical" evidence="6">
    <location>
        <begin position="284"/>
        <end position="306"/>
    </location>
</feature>
<organism evidence="7 8">
    <name type="scientific">Oceanobacillus caeni</name>
    <dbReference type="NCBI Taxonomy" id="405946"/>
    <lineage>
        <taxon>Bacteria</taxon>
        <taxon>Bacillati</taxon>
        <taxon>Bacillota</taxon>
        <taxon>Bacilli</taxon>
        <taxon>Bacillales</taxon>
        <taxon>Bacillaceae</taxon>
        <taxon>Oceanobacillus</taxon>
    </lineage>
</organism>
<reference evidence="7 8" key="1">
    <citation type="submission" date="2015-07" db="EMBL/GenBank/DDBJ databases">
        <title>High-quality draft genome sequence of Oceanobacillus caeni HM6, a bacillus isolated from a human feces.</title>
        <authorList>
            <person name="Kumar J."/>
            <person name="Verma M.K."/>
            <person name="Pandey R."/>
            <person name="Bhambi M."/>
            <person name="Chauhan N."/>
        </authorList>
    </citation>
    <scope>NUCLEOTIDE SEQUENCE [LARGE SCALE GENOMIC DNA]</scope>
    <source>
        <strain evidence="7 8">HM6</strain>
    </source>
</reference>
<evidence type="ECO:0000256" key="1">
    <source>
        <dbReference type="ARBA" id="ARBA00004651"/>
    </source>
</evidence>
<name>A0ABR5MN55_9BACI</name>
<feature type="transmembrane region" description="Helical" evidence="6">
    <location>
        <begin position="83"/>
        <end position="104"/>
    </location>
</feature>
<feature type="transmembrane region" description="Helical" evidence="6">
    <location>
        <begin position="111"/>
        <end position="128"/>
    </location>
</feature>
<dbReference type="InterPro" id="IPR043428">
    <property type="entry name" value="LivM-like"/>
</dbReference>
<gene>
    <name evidence="7" type="ORF">AFL42_01795</name>
</gene>
<evidence type="ECO:0000256" key="2">
    <source>
        <dbReference type="ARBA" id="ARBA00022475"/>
    </source>
</evidence>
<feature type="transmembrane region" description="Helical" evidence="6">
    <location>
        <begin position="9"/>
        <end position="25"/>
    </location>
</feature>
<accession>A0ABR5MN55</accession>
<keyword evidence="2" id="KW-1003">Cell membrane</keyword>
<feature type="transmembrane region" description="Helical" evidence="6">
    <location>
        <begin position="31"/>
        <end position="50"/>
    </location>
</feature>
<keyword evidence="5 6" id="KW-0472">Membrane</keyword>
<evidence type="ECO:0000313" key="7">
    <source>
        <dbReference type="EMBL" id="KPH78463.1"/>
    </source>
</evidence>
<dbReference type="Proteomes" id="UP000037854">
    <property type="component" value="Unassembled WGS sequence"/>
</dbReference>
<sequence>MEKLLSKRNGLIFVLVLALIMPFIVPNEYILHVLALVCIWSISVYGINIFTGYTGNLSLAHVGFFAIGAYTLGLLTVKAEWNFWLAFLAAGVLSIILGFLVGLISLRTNGHFFAIYTMCVGYIIYLIIDKWDTLTGGVRGLIGIPGPTPIGPITFESLTSQYYLFLFFLILTIFITKRIVHSLLGRTFIAIRNSEELAQTIGISTKKNQLLAFVISCFFAAIAGALYASFVRFIGPEVGAIFLGFEMLIYLVIGGLGTLSGPIIGTLLIVFLTQSLQFMQEYKMLLFGPILLIIVIFYPNGIVGAIEGIKRKIRQRRKKPGSNEGYPDVKEVG</sequence>
<dbReference type="PANTHER" id="PTHR30482">
    <property type="entry name" value="HIGH-AFFINITY BRANCHED-CHAIN AMINO ACID TRANSPORT SYSTEM PERMEASE"/>
    <property type="match status" value="1"/>
</dbReference>
<evidence type="ECO:0000256" key="4">
    <source>
        <dbReference type="ARBA" id="ARBA00022989"/>
    </source>
</evidence>
<dbReference type="PANTHER" id="PTHR30482:SF10">
    <property type="entry name" value="HIGH-AFFINITY BRANCHED-CHAIN AMINO ACID TRANSPORT PROTEIN BRAE"/>
    <property type="match status" value="1"/>
</dbReference>
<evidence type="ECO:0000256" key="5">
    <source>
        <dbReference type="ARBA" id="ARBA00023136"/>
    </source>
</evidence>
<keyword evidence="8" id="KW-1185">Reference proteome</keyword>
<dbReference type="RefSeq" id="WP_047184868.1">
    <property type="nucleotide sequence ID" value="NZ_JAHHXM010000001.1"/>
</dbReference>
<comment type="caution">
    <text evidence="7">The sequence shown here is derived from an EMBL/GenBank/DDBJ whole genome shotgun (WGS) entry which is preliminary data.</text>
</comment>
<comment type="subcellular location">
    <subcellularLocation>
        <location evidence="1">Cell membrane</location>
        <topology evidence="1">Multi-pass membrane protein</topology>
    </subcellularLocation>
</comment>
<feature type="transmembrane region" description="Helical" evidence="6">
    <location>
        <begin position="247"/>
        <end position="272"/>
    </location>
</feature>
<feature type="transmembrane region" description="Helical" evidence="6">
    <location>
        <begin position="162"/>
        <end position="180"/>
    </location>
</feature>
<dbReference type="CDD" id="cd06581">
    <property type="entry name" value="TM_PBP1_LivM_like"/>
    <property type="match status" value="1"/>
</dbReference>
<proteinExistence type="predicted"/>
<feature type="transmembrane region" description="Helical" evidence="6">
    <location>
        <begin position="210"/>
        <end position="235"/>
    </location>
</feature>
<dbReference type="InterPro" id="IPR001851">
    <property type="entry name" value="ABC_transp_permease"/>
</dbReference>
<dbReference type="Pfam" id="PF02653">
    <property type="entry name" value="BPD_transp_2"/>
    <property type="match status" value="1"/>
</dbReference>
<keyword evidence="3 6" id="KW-0812">Transmembrane</keyword>
<dbReference type="EMBL" id="LGTK01000003">
    <property type="protein sequence ID" value="KPH78463.1"/>
    <property type="molecule type" value="Genomic_DNA"/>
</dbReference>
<evidence type="ECO:0000313" key="8">
    <source>
        <dbReference type="Proteomes" id="UP000037854"/>
    </source>
</evidence>
<protein>
    <submittedName>
        <fullName evidence="7">ABC transporter permease</fullName>
    </submittedName>
</protein>
<feature type="transmembrane region" description="Helical" evidence="6">
    <location>
        <begin position="57"/>
        <end position="77"/>
    </location>
</feature>
<keyword evidence="4 6" id="KW-1133">Transmembrane helix</keyword>
<evidence type="ECO:0000256" key="3">
    <source>
        <dbReference type="ARBA" id="ARBA00022692"/>
    </source>
</evidence>
<evidence type="ECO:0000256" key="6">
    <source>
        <dbReference type="SAM" id="Phobius"/>
    </source>
</evidence>